<protein>
    <submittedName>
        <fullName evidence="2">Uncharacterized protein</fullName>
    </submittedName>
</protein>
<dbReference type="Proteomes" id="UP000824782">
    <property type="component" value="Unassembled WGS sequence"/>
</dbReference>
<feature type="region of interest" description="Disordered" evidence="1">
    <location>
        <begin position="123"/>
        <end position="221"/>
    </location>
</feature>
<dbReference type="InterPro" id="IPR031518">
    <property type="entry name" value="DUF4693"/>
</dbReference>
<gene>
    <name evidence="2" type="ORF">GDO81_016708</name>
</gene>
<dbReference type="EMBL" id="WNYA01000008">
    <property type="protein sequence ID" value="KAG8557690.1"/>
    <property type="molecule type" value="Genomic_DNA"/>
</dbReference>
<dbReference type="Pfam" id="PF15764">
    <property type="entry name" value="DUF4693"/>
    <property type="match status" value="1"/>
</dbReference>
<evidence type="ECO:0000313" key="3">
    <source>
        <dbReference type="Proteomes" id="UP000824782"/>
    </source>
</evidence>
<dbReference type="PANTHER" id="PTHR14870:SF1">
    <property type="entry name" value="TUBULIN EPSILON AND DELTA COMPLEX PROTEIN 2"/>
    <property type="match status" value="1"/>
</dbReference>
<proteinExistence type="predicted"/>
<feature type="region of interest" description="Disordered" evidence="1">
    <location>
        <begin position="89"/>
        <end position="111"/>
    </location>
</feature>
<feature type="region of interest" description="Disordered" evidence="1">
    <location>
        <begin position="45"/>
        <end position="68"/>
    </location>
</feature>
<keyword evidence="3" id="KW-1185">Reference proteome</keyword>
<evidence type="ECO:0000256" key="1">
    <source>
        <dbReference type="SAM" id="MobiDB-lite"/>
    </source>
</evidence>
<evidence type="ECO:0000313" key="2">
    <source>
        <dbReference type="EMBL" id="KAG8557690.1"/>
    </source>
</evidence>
<dbReference type="AlphaFoldDB" id="A0AAV7ADX4"/>
<dbReference type="PANTHER" id="PTHR14870">
    <property type="entry name" value="TUBULIN EPSILON AND DELTA COMPLEX PROTEIN 2"/>
    <property type="match status" value="1"/>
</dbReference>
<feature type="compositionally biased region" description="Polar residues" evidence="1">
    <location>
        <begin position="182"/>
        <end position="193"/>
    </location>
</feature>
<comment type="caution">
    <text evidence="2">The sequence shown here is derived from an EMBL/GenBank/DDBJ whole genome shotgun (WGS) entry which is preliminary data.</text>
</comment>
<name>A0AAV7ADX4_ENGPU</name>
<sequence>MMLSSACSNRLLPLLHQALHRCKEEEKQLEEQIRKWRTLLDNWDAENGDPIKQDEEASEPQVVQPSAEDMQEVELLNKALEKALRVRGTSKMDPPVHKPSIPAPTTCPVTKENPIKALNKLAQKGTRPASYQLHPPYKTIPDRRRIHRPGQRATSIKSARSTPPEPPAPKKCNTGEGGQLEMKTNTTQPSSTLDKPVSPPSRTSGPDISPPQKPSTLKEKGATLKLPVEYQQMYMKSSRLWEKFYAIRDHLPASRPSFIQKLQTTFAPEAPGFSLSELEEATHRLQREVRTRQQQVDGARNRQGSGPERWQKYRCLLLLETLQGEVAKYQSELQGLQLGK</sequence>
<organism evidence="2 3">
    <name type="scientific">Engystomops pustulosus</name>
    <name type="common">Tungara frog</name>
    <name type="synonym">Physalaemus pustulosus</name>
    <dbReference type="NCBI Taxonomy" id="76066"/>
    <lineage>
        <taxon>Eukaryota</taxon>
        <taxon>Metazoa</taxon>
        <taxon>Chordata</taxon>
        <taxon>Craniata</taxon>
        <taxon>Vertebrata</taxon>
        <taxon>Euteleostomi</taxon>
        <taxon>Amphibia</taxon>
        <taxon>Batrachia</taxon>
        <taxon>Anura</taxon>
        <taxon>Neobatrachia</taxon>
        <taxon>Hyloidea</taxon>
        <taxon>Leptodactylidae</taxon>
        <taxon>Leiuperinae</taxon>
        <taxon>Engystomops</taxon>
    </lineage>
</organism>
<reference evidence="2" key="1">
    <citation type="thesis" date="2020" institute="ProQuest LLC" country="789 East Eisenhower Parkway, Ann Arbor, MI, USA">
        <title>Comparative Genomics and Chromosome Evolution.</title>
        <authorList>
            <person name="Mudd A.B."/>
        </authorList>
    </citation>
    <scope>NUCLEOTIDE SEQUENCE</scope>
    <source>
        <strain evidence="2">237g6f4</strain>
        <tissue evidence="2">Blood</tissue>
    </source>
</reference>
<feature type="compositionally biased region" description="Polar residues" evidence="1">
    <location>
        <begin position="152"/>
        <end position="161"/>
    </location>
</feature>
<accession>A0AAV7ADX4</accession>